<dbReference type="PROSITE" id="PS51678">
    <property type="entry name" value="SAM_MT_PRMT"/>
    <property type="match status" value="1"/>
</dbReference>
<dbReference type="Pfam" id="PF13649">
    <property type="entry name" value="Methyltransf_25"/>
    <property type="match status" value="1"/>
</dbReference>
<evidence type="ECO:0000259" key="8">
    <source>
        <dbReference type="Pfam" id="PF22528"/>
    </source>
</evidence>
<dbReference type="OrthoDB" id="7848332at2759"/>
<evidence type="ECO:0000256" key="4">
    <source>
        <dbReference type="ARBA" id="ARBA00022691"/>
    </source>
</evidence>
<reference evidence="10" key="1">
    <citation type="submission" date="2025-08" db="UniProtKB">
        <authorList>
            <consortium name="RefSeq"/>
        </authorList>
    </citation>
    <scope>IDENTIFICATION</scope>
    <source>
        <tissue evidence="10">Whole organism</tissue>
    </source>
</reference>
<dbReference type="GO" id="GO:0035241">
    <property type="term" value="F:protein-arginine omega-N monomethyltransferase activity"/>
    <property type="evidence" value="ECO:0007669"/>
    <property type="project" value="TreeGrafter"/>
</dbReference>
<evidence type="ECO:0000256" key="5">
    <source>
        <dbReference type="ARBA" id="ARBA00049303"/>
    </source>
</evidence>
<dbReference type="EC" id="2.1.1.319" evidence="1"/>
<dbReference type="InterPro" id="IPR025799">
    <property type="entry name" value="Arg_MeTrfase"/>
</dbReference>
<dbReference type="GeneID" id="108675842"/>
<dbReference type="Gene3D" id="2.70.160.11">
    <property type="entry name" value="Hnrnp arginine n-methyltransferase1"/>
    <property type="match status" value="1"/>
</dbReference>
<evidence type="ECO:0000259" key="7">
    <source>
        <dbReference type="Pfam" id="PF13649"/>
    </source>
</evidence>
<evidence type="ECO:0000256" key="2">
    <source>
        <dbReference type="ARBA" id="ARBA00022603"/>
    </source>
</evidence>
<dbReference type="RefSeq" id="XP_018019373.1">
    <property type="nucleotide sequence ID" value="XM_018163884.2"/>
</dbReference>
<accession>A0A8B7P032</accession>
<feature type="domain" description="Methyltransferase" evidence="7">
    <location>
        <begin position="127"/>
        <end position="225"/>
    </location>
</feature>
<dbReference type="OMA" id="WKQTVIF"/>
<dbReference type="PANTHER" id="PTHR11006:SF122">
    <property type="entry name" value="ARGININE METHYLTRANSFERASE 8"/>
    <property type="match status" value="1"/>
</dbReference>
<name>A0A8B7P032_HYAAZ</name>
<proteinExistence type="predicted"/>
<dbReference type="AlphaFoldDB" id="A0A8B7P032"/>
<evidence type="ECO:0000313" key="9">
    <source>
        <dbReference type="Proteomes" id="UP000694843"/>
    </source>
</evidence>
<keyword evidence="4 6" id="KW-0949">S-adenosyl-L-methionine</keyword>
<keyword evidence="3 6" id="KW-0808">Transferase</keyword>
<dbReference type="GO" id="GO:0032259">
    <property type="term" value="P:methylation"/>
    <property type="evidence" value="ECO:0007669"/>
    <property type="project" value="UniProtKB-KW"/>
</dbReference>
<evidence type="ECO:0000256" key="1">
    <source>
        <dbReference type="ARBA" id="ARBA00011925"/>
    </source>
</evidence>
<dbReference type="InterPro" id="IPR055135">
    <property type="entry name" value="PRMT_dom"/>
</dbReference>
<organism evidence="9 10">
    <name type="scientific">Hyalella azteca</name>
    <name type="common">Amphipod</name>
    <dbReference type="NCBI Taxonomy" id="294128"/>
    <lineage>
        <taxon>Eukaryota</taxon>
        <taxon>Metazoa</taxon>
        <taxon>Ecdysozoa</taxon>
        <taxon>Arthropoda</taxon>
        <taxon>Crustacea</taxon>
        <taxon>Multicrustacea</taxon>
        <taxon>Malacostraca</taxon>
        <taxon>Eumalacostraca</taxon>
        <taxon>Peracarida</taxon>
        <taxon>Amphipoda</taxon>
        <taxon>Senticaudata</taxon>
        <taxon>Talitrida</taxon>
        <taxon>Talitroidea</taxon>
        <taxon>Hyalellidae</taxon>
        <taxon>Hyalella</taxon>
    </lineage>
</organism>
<dbReference type="KEGG" id="hazt:108675842"/>
<keyword evidence="2 6" id="KW-0489">Methyltransferase</keyword>
<dbReference type="GO" id="GO:0042054">
    <property type="term" value="F:histone methyltransferase activity"/>
    <property type="evidence" value="ECO:0007669"/>
    <property type="project" value="TreeGrafter"/>
</dbReference>
<dbReference type="SUPFAM" id="SSF53335">
    <property type="entry name" value="S-adenosyl-L-methionine-dependent methyltransferases"/>
    <property type="match status" value="1"/>
</dbReference>
<dbReference type="PANTHER" id="PTHR11006">
    <property type="entry name" value="PROTEIN ARGININE N-METHYLTRANSFERASE"/>
    <property type="match status" value="1"/>
</dbReference>
<dbReference type="FunFam" id="3.40.50.150:FF:000003">
    <property type="entry name" value="Blast:Protein arginine N-methyltransferase 1"/>
    <property type="match status" value="1"/>
</dbReference>
<dbReference type="InterPro" id="IPR029063">
    <property type="entry name" value="SAM-dependent_MTases_sf"/>
</dbReference>
<dbReference type="Gene3D" id="3.40.50.150">
    <property type="entry name" value="Vaccinia Virus protein VP39"/>
    <property type="match status" value="1"/>
</dbReference>
<dbReference type="Proteomes" id="UP000694843">
    <property type="component" value="Unplaced"/>
</dbReference>
<dbReference type="GO" id="GO:0005634">
    <property type="term" value="C:nucleus"/>
    <property type="evidence" value="ECO:0007669"/>
    <property type="project" value="TreeGrafter"/>
</dbReference>
<gene>
    <name evidence="10" type="primary">LOC108675842</name>
</gene>
<keyword evidence="9" id="KW-1185">Reference proteome</keyword>
<dbReference type="InterPro" id="IPR041698">
    <property type="entry name" value="Methyltransf_25"/>
</dbReference>
<protein>
    <recommendedName>
        <fullName evidence="1">type I protein arginine methyltransferase</fullName>
        <ecNumber evidence="1">2.1.1.319</ecNumber>
    </recommendedName>
</protein>
<dbReference type="CDD" id="cd02440">
    <property type="entry name" value="AdoMet_MTases"/>
    <property type="match status" value="1"/>
</dbReference>
<sequence length="484" mass="53922">MSDLAGSQTTQPHNLGPTALEQPPCWWCCTCVRKASCKRKTGNLNKNNHTTNCFIKCLLKLRQHKSVPYISYMTMRNHEMATLSDREYFTSYEDLEIHRLMVGDLPRTTAYQEAINRNKHLFHGKTVMDVGAGTGILSLFAAAAGATKVYAVEASGTAQLVNKVAKQNGFDEVISVLNCKVEDVELPSGVRIDVMVSEWMGFYLFHESMLNSVLAARDRFLAEDGVMFPSEARLYACPCSLQGLYEEKITFWNNVFGFDMSAVGSSVLDATAKKPEVCVVKQDDLLAQPVCIKTIDLRWVETNEITKFSENTFVSITKRAPYHGLCLWFECDFNGLDYNENGDSIGELVTLSTSPFSAPTHWKQTVVTLGAAGTERSSIGPEDGLQTDHDIADDTIRTKSKFIEVEEDEVIGWRLEFEQSESNARHYTITLQMLDPEEDEHPEPCSCGMARCLIIAKLIENEMQAAAGTKCNPEPVVVEETAAN</sequence>
<evidence type="ECO:0000313" key="10">
    <source>
        <dbReference type="RefSeq" id="XP_018019373.1"/>
    </source>
</evidence>
<dbReference type="Pfam" id="PF22528">
    <property type="entry name" value="PRMT_C"/>
    <property type="match status" value="1"/>
</dbReference>
<evidence type="ECO:0000256" key="6">
    <source>
        <dbReference type="PROSITE-ProRule" id="PRU01015"/>
    </source>
</evidence>
<evidence type="ECO:0000256" key="3">
    <source>
        <dbReference type="ARBA" id="ARBA00022679"/>
    </source>
</evidence>
<dbReference type="GO" id="GO:0035242">
    <property type="term" value="F:protein-arginine omega-N asymmetric methyltransferase activity"/>
    <property type="evidence" value="ECO:0007669"/>
    <property type="project" value="UniProtKB-EC"/>
</dbReference>
<feature type="domain" description="Protein arginine N-methyltransferase" evidence="8">
    <location>
        <begin position="231"/>
        <end position="368"/>
    </location>
</feature>
<comment type="catalytic activity">
    <reaction evidence="5">
        <text>L-arginyl-[protein] + S-adenosyl-L-methionine = N(omega)-methyl-L-arginyl-[protein] + S-adenosyl-L-homocysteine + H(+)</text>
        <dbReference type="Rhea" id="RHEA:48100"/>
        <dbReference type="Rhea" id="RHEA-COMP:10532"/>
        <dbReference type="Rhea" id="RHEA-COMP:11990"/>
        <dbReference type="ChEBI" id="CHEBI:15378"/>
        <dbReference type="ChEBI" id="CHEBI:29965"/>
        <dbReference type="ChEBI" id="CHEBI:57856"/>
        <dbReference type="ChEBI" id="CHEBI:59789"/>
        <dbReference type="ChEBI" id="CHEBI:65280"/>
    </reaction>
    <physiologicalReaction direction="left-to-right" evidence="5">
        <dbReference type="Rhea" id="RHEA:48101"/>
    </physiologicalReaction>
</comment>